<dbReference type="Proteomes" id="UP000078200">
    <property type="component" value="Unassembled WGS sequence"/>
</dbReference>
<dbReference type="Pfam" id="PF06968">
    <property type="entry name" value="BATS"/>
    <property type="match status" value="1"/>
</dbReference>
<name>A0A1A9UKG9_GLOAU</name>
<dbReference type="EnsemblMetazoa" id="GAUT007559-RA">
    <property type="protein sequence ID" value="GAUT007559-PA"/>
    <property type="gene ID" value="GAUT007559"/>
</dbReference>
<dbReference type="VEuPathDB" id="VectorBase:GAUT007559"/>
<proteinExistence type="predicted"/>
<evidence type="ECO:0000259" key="3">
    <source>
        <dbReference type="SMART" id="SM00876"/>
    </source>
</evidence>
<dbReference type="SMART" id="SM00876">
    <property type="entry name" value="BATS"/>
    <property type="match status" value="1"/>
</dbReference>
<dbReference type="PANTHER" id="PTHR43583">
    <property type="entry name" value="2-IMINOACETATE SYNTHASE"/>
    <property type="match status" value="1"/>
</dbReference>
<dbReference type="GO" id="GO:0051539">
    <property type="term" value="F:4 iron, 4 sulfur cluster binding"/>
    <property type="evidence" value="ECO:0007669"/>
    <property type="project" value="UniProtKB-KW"/>
</dbReference>
<keyword evidence="2" id="KW-0408">Iron</keyword>
<evidence type="ECO:0000313" key="5">
    <source>
        <dbReference type="Proteomes" id="UP000078200"/>
    </source>
</evidence>
<dbReference type="Gene3D" id="3.20.20.70">
    <property type="entry name" value="Aldolase class I"/>
    <property type="match status" value="1"/>
</dbReference>
<dbReference type="InterPro" id="IPR058240">
    <property type="entry name" value="rSAM_sf"/>
</dbReference>
<dbReference type="InterPro" id="IPR010722">
    <property type="entry name" value="BATS_dom"/>
</dbReference>
<dbReference type="InterPro" id="IPR013785">
    <property type="entry name" value="Aldolase_TIM"/>
</dbReference>
<keyword evidence="2" id="KW-0479">Metal-binding</keyword>
<feature type="domain" description="Biotin and thiamin synthesis-associated" evidence="3">
    <location>
        <begin position="3"/>
        <end position="102"/>
    </location>
</feature>
<sequence>MKLRPCLNGIQPNSIITDRELLQAMCAFRILFPEVEISLSTRESERFRDHVAPILVNNISAGSKTQPGGYTTSKIELEQFSPQDHRSPQEVANALKKQGLSIFLTKN</sequence>
<organism evidence="4 5">
    <name type="scientific">Glossina austeni</name>
    <name type="common">Savannah tsetse fly</name>
    <dbReference type="NCBI Taxonomy" id="7395"/>
    <lineage>
        <taxon>Eukaryota</taxon>
        <taxon>Metazoa</taxon>
        <taxon>Ecdysozoa</taxon>
        <taxon>Arthropoda</taxon>
        <taxon>Hexapoda</taxon>
        <taxon>Insecta</taxon>
        <taxon>Pterygota</taxon>
        <taxon>Neoptera</taxon>
        <taxon>Endopterygota</taxon>
        <taxon>Diptera</taxon>
        <taxon>Brachycera</taxon>
        <taxon>Muscomorpha</taxon>
        <taxon>Hippoboscoidea</taxon>
        <taxon>Glossinidae</taxon>
        <taxon>Glossina</taxon>
    </lineage>
</organism>
<accession>A0A1A9UKG9</accession>
<keyword evidence="2" id="KW-0004">4Fe-4S</keyword>
<dbReference type="AlphaFoldDB" id="A0A1A9UKG9"/>
<evidence type="ECO:0000256" key="1">
    <source>
        <dbReference type="ARBA" id="ARBA00001966"/>
    </source>
</evidence>
<evidence type="ECO:0000256" key="2">
    <source>
        <dbReference type="ARBA" id="ARBA00022485"/>
    </source>
</evidence>
<dbReference type="SUPFAM" id="SSF102114">
    <property type="entry name" value="Radical SAM enzymes"/>
    <property type="match status" value="1"/>
</dbReference>
<reference evidence="4" key="1">
    <citation type="submission" date="2020-05" db="UniProtKB">
        <authorList>
            <consortium name="EnsemblMetazoa"/>
        </authorList>
    </citation>
    <scope>IDENTIFICATION</scope>
    <source>
        <strain evidence="4">TTRI</strain>
    </source>
</reference>
<keyword evidence="2" id="KW-0411">Iron-sulfur</keyword>
<comment type="cofactor">
    <cofactor evidence="1">
        <name>[4Fe-4S] cluster</name>
        <dbReference type="ChEBI" id="CHEBI:49883"/>
    </cofactor>
</comment>
<evidence type="ECO:0000313" key="4">
    <source>
        <dbReference type="EnsemblMetazoa" id="GAUT007559-PA"/>
    </source>
</evidence>
<dbReference type="PANTHER" id="PTHR43583:SF1">
    <property type="entry name" value="2-IMINOACETATE SYNTHASE"/>
    <property type="match status" value="1"/>
</dbReference>
<keyword evidence="5" id="KW-1185">Reference proteome</keyword>
<dbReference type="InterPro" id="IPR034428">
    <property type="entry name" value="ThiH/NoCL/HydG-like"/>
</dbReference>
<protein>
    <recommendedName>
        <fullName evidence="3">Biotin and thiamin synthesis-associated domain-containing protein</fullName>
    </recommendedName>
</protein>